<dbReference type="AlphaFoldDB" id="A0AA94ITG7"/>
<dbReference type="Pfam" id="PF14907">
    <property type="entry name" value="NTP_transf_5"/>
    <property type="match status" value="1"/>
</dbReference>
<evidence type="ECO:0000313" key="1">
    <source>
        <dbReference type="EMBL" id="SNR79098.1"/>
    </source>
</evidence>
<sequence length="384" mass="45561">MREEDLNRIMEYKNNDPFIRIFDFLRFCLKEEAQEPASLEDMDWDELYAFGNKQAILGVLFHGIKKLSDSPHRPNKQQILKWYATCSFIEQANRQAYKDASALTTLLQEKYGVHGCVLKGQTNALMYPDPYMRTSGDIDLWTDAKTLDIIRISRQLDPKGEIGYHHIELSYFKTPVEVHFFPSFMGNVWHEYKLRKFFDQCKKEQFKHQTALPDGLGKIYTVTDDFNRVFQLSHLMHHFFFEGIGLRQMIDYYYLLLRGFSEEERLKTVHILKSVGMYKFTAAVMYVMKEIFSLPDKFLLMKPNNRIGKILMSEILIAGNFGFHDHRYSFAGKSVYSQYFIEIYRNLHFAIDFPSETVWGRPISRWWHMIYKAYLRRQLGHSSK</sequence>
<protein>
    <submittedName>
        <fullName evidence="1">Uncharacterized nucleotidyltransferase</fullName>
    </submittedName>
</protein>
<accession>A0AA94ITG7</accession>
<comment type="caution">
    <text evidence="1">The sequence shown here is derived from an EMBL/GenBank/DDBJ whole genome shotgun (WGS) entry which is preliminary data.</text>
</comment>
<dbReference type="InterPro" id="IPR039498">
    <property type="entry name" value="NTP_transf_5"/>
</dbReference>
<gene>
    <name evidence="1" type="ORF">SAMN06265364_1113</name>
</gene>
<evidence type="ECO:0000313" key="2">
    <source>
        <dbReference type="Proteomes" id="UP000198427"/>
    </source>
</evidence>
<reference evidence="1 2" key="1">
    <citation type="submission" date="2017-06" db="EMBL/GenBank/DDBJ databases">
        <authorList>
            <person name="Varghese N."/>
            <person name="Submissions S."/>
        </authorList>
    </citation>
    <scope>NUCLEOTIDE SEQUENCE [LARGE SCALE GENOMIC DNA]</scope>
    <source>
        <strain evidence="1 2">DSM 26989</strain>
    </source>
</reference>
<organism evidence="1 2">
    <name type="scientific">Prevotella jejuni</name>
    <dbReference type="NCBI Taxonomy" id="1177574"/>
    <lineage>
        <taxon>Bacteria</taxon>
        <taxon>Pseudomonadati</taxon>
        <taxon>Bacteroidota</taxon>
        <taxon>Bacteroidia</taxon>
        <taxon>Bacteroidales</taxon>
        <taxon>Prevotellaceae</taxon>
        <taxon>Prevotella</taxon>
    </lineage>
</organism>
<name>A0AA94ITG7_9BACT</name>
<dbReference type="Proteomes" id="UP000198427">
    <property type="component" value="Unassembled WGS sequence"/>
</dbReference>
<keyword evidence="2" id="KW-1185">Reference proteome</keyword>
<dbReference type="EMBL" id="FZNZ01000011">
    <property type="protein sequence ID" value="SNR79098.1"/>
    <property type="molecule type" value="Genomic_DNA"/>
</dbReference>
<proteinExistence type="predicted"/>